<dbReference type="InterPro" id="IPR026992">
    <property type="entry name" value="DIOX_N"/>
</dbReference>
<reference evidence="7" key="1">
    <citation type="submission" date="2020-05" db="EMBL/GenBank/DDBJ databases">
        <title>WGS assembly of Panicum virgatum.</title>
        <authorList>
            <person name="Lovell J.T."/>
            <person name="Jenkins J."/>
            <person name="Shu S."/>
            <person name="Juenger T.E."/>
            <person name="Schmutz J."/>
        </authorList>
    </citation>
    <scope>NUCLEOTIDE SEQUENCE</scope>
    <source>
        <strain evidence="7">AP13</strain>
    </source>
</reference>
<evidence type="ECO:0000313" key="7">
    <source>
        <dbReference type="EMBL" id="KAG2575157.1"/>
    </source>
</evidence>
<dbReference type="OrthoDB" id="288590at2759"/>
<evidence type="ECO:0000256" key="3">
    <source>
        <dbReference type="ARBA" id="ARBA00023002"/>
    </source>
</evidence>
<comment type="caution">
    <text evidence="7">The sequence shown here is derived from an EMBL/GenBank/DDBJ whole genome shotgun (WGS) entry which is preliminary data.</text>
</comment>
<dbReference type="InterPro" id="IPR044861">
    <property type="entry name" value="IPNS-like_FE2OG_OXY"/>
</dbReference>
<keyword evidence="2 5" id="KW-0479">Metal-binding</keyword>
<protein>
    <recommendedName>
        <fullName evidence="6">Fe2OG dioxygenase domain-containing protein</fullName>
    </recommendedName>
</protein>
<evidence type="ECO:0000256" key="5">
    <source>
        <dbReference type="RuleBase" id="RU003682"/>
    </source>
</evidence>
<dbReference type="PROSITE" id="PS51471">
    <property type="entry name" value="FE2OG_OXY"/>
    <property type="match status" value="1"/>
</dbReference>
<keyword evidence="8" id="KW-1185">Reference proteome</keyword>
<dbReference type="InterPro" id="IPR027443">
    <property type="entry name" value="IPNS-like_sf"/>
</dbReference>
<dbReference type="InterPro" id="IPR005123">
    <property type="entry name" value="Oxoglu/Fe-dep_dioxygenase_dom"/>
</dbReference>
<dbReference type="Proteomes" id="UP000823388">
    <property type="component" value="Chromosome 7K"/>
</dbReference>
<dbReference type="SUPFAM" id="SSF51197">
    <property type="entry name" value="Clavaminate synthase-like"/>
    <property type="match status" value="1"/>
</dbReference>
<sequence length="317" mass="34943">MAASSGALPVVDLAPFFTEDDSGGAARATAAVREACLTHGFFRAVNHGVPAELMSRALQLSAAFFALPDDEKARARPAEGAVAPLPAGYARQPAHSADKNEYVLVFDPKLGFNVYPSEPAGFREAVEECYTKFTELGLLLQEVLNECMGLPPGFLRDYNGDRSFDFMVALRYFPATEEENNGLSAHEDGNCITFVIQDGVGGLEVLKDGDWVPAEPVDGSIIVNIGDVIQVLSNNRLKSATHRVVRKPAHRHSLAFFFNIHGDKWIEPLPEFTTKVGEAPRYRGFVFNEYQQLRMRNKTHPPSRPEDVVHITHYAIT</sequence>
<dbReference type="GO" id="GO:0046872">
    <property type="term" value="F:metal ion binding"/>
    <property type="evidence" value="ECO:0007669"/>
    <property type="project" value="UniProtKB-KW"/>
</dbReference>
<dbReference type="AlphaFoldDB" id="A0A8T0QPY8"/>
<keyword evidence="4 5" id="KW-0408">Iron</keyword>
<dbReference type="Pfam" id="PF03171">
    <property type="entry name" value="2OG-FeII_Oxy"/>
    <property type="match status" value="1"/>
</dbReference>
<proteinExistence type="inferred from homology"/>
<dbReference type="InterPro" id="IPR050231">
    <property type="entry name" value="Iron_ascorbate_oxido_reductase"/>
</dbReference>
<evidence type="ECO:0000256" key="2">
    <source>
        <dbReference type="ARBA" id="ARBA00022723"/>
    </source>
</evidence>
<dbReference type="PANTHER" id="PTHR47990">
    <property type="entry name" value="2-OXOGLUTARATE (2OG) AND FE(II)-DEPENDENT OXYGENASE SUPERFAMILY PROTEIN-RELATED"/>
    <property type="match status" value="1"/>
</dbReference>
<comment type="cofactor">
    <cofactor evidence="1">
        <name>L-ascorbate</name>
        <dbReference type="ChEBI" id="CHEBI:38290"/>
    </cofactor>
</comment>
<dbReference type="Pfam" id="PF14226">
    <property type="entry name" value="DIOX_N"/>
    <property type="match status" value="1"/>
</dbReference>
<dbReference type="Gene3D" id="2.60.120.330">
    <property type="entry name" value="B-lactam Antibiotic, Isopenicillin N Synthase, Chain"/>
    <property type="match status" value="1"/>
</dbReference>
<comment type="similarity">
    <text evidence="5">Belongs to the iron/ascorbate-dependent oxidoreductase family.</text>
</comment>
<dbReference type="EMBL" id="CM029049">
    <property type="protein sequence ID" value="KAG2575157.1"/>
    <property type="molecule type" value="Genomic_DNA"/>
</dbReference>
<evidence type="ECO:0000313" key="8">
    <source>
        <dbReference type="Proteomes" id="UP000823388"/>
    </source>
</evidence>
<evidence type="ECO:0000256" key="4">
    <source>
        <dbReference type="ARBA" id="ARBA00023004"/>
    </source>
</evidence>
<gene>
    <name evidence="7" type="ORF">PVAP13_7KG416700</name>
</gene>
<organism evidence="7 8">
    <name type="scientific">Panicum virgatum</name>
    <name type="common">Blackwell switchgrass</name>
    <dbReference type="NCBI Taxonomy" id="38727"/>
    <lineage>
        <taxon>Eukaryota</taxon>
        <taxon>Viridiplantae</taxon>
        <taxon>Streptophyta</taxon>
        <taxon>Embryophyta</taxon>
        <taxon>Tracheophyta</taxon>
        <taxon>Spermatophyta</taxon>
        <taxon>Magnoliopsida</taxon>
        <taxon>Liliopsida</taxon>
        <taxon>Poales</taxon>
        <taxon>Poaceae</taxon>
        <taxon>PACMAD clade</taxon>
        <taxon>Panicoideae</taxon>
        <taxon>Panicodae</taxon>
        <taxon>Paniceae</taxon>
        <taxon>Panicinae</taxon>
        <taxon>Panicum</taxon>
        <taxon>Panicum sect. Hiantes</taxon>
    </lineage>
</organism>
<evidence type="ECO:0000256" key="1">
    <source>
        <dbReference type="ARBA" id="ARBA00001961"/>
    </source>
</evidence>
<feature type="domain" description="Fe2OG dioxygenase" evidence="6">
    <location>
        <begin position="163"/>
        <end position="260"/>
    </location>
</feature>
<accession>A0A8T0QPY8</accession>
<evidence type="ECO:0000259" key="6">
    <source>
        <dbReference type="PROSITE" id="PS51471"/>
    </source>
</evidence>
<keyword evidence="3 5" id="KW-0560">Oxidoreductase</keyword>
<dbReference type="FunFam" id="2.60.120.330:FF:000052">
    <property type="entry name" value="1-aminocyclopropane-1-carboxylate oxidase 1"/>
    <property type="match status" value="1"/>
</dbReference>
<dbReference type="GO" id="GO:0016491">
    <property type="term" value="F:oxidoreductase activity"/>
    <property type="evidence" value="ECO:0007669"/>
    <property type="project" value="UniProtKB-KW"/>
</dbReference>
<name>A0A8T0QPY8_PANVG</name>